<protein>
    <submittedName>
        <fullName evidence="3">Uncharacterized protein</fullName>
    </submittedName>
</protein>
<accession>A0A913XTK8</accession>
<feature type="coiled-coil region" evidence="1">
    <location>
        <begin position="438"/>
        <end position="485"/>
    </location>
</feature>
<feature type="compositionally biased region" description="Basic and acidic residues" evidence="2">
    <location>
        <begin position="308"/>
        <end position="319"/>
    </location>
</feature>
<evidence type="ECO:0000256" key="1">
    <source>
        <dbReference type="SAM" id="Coils"/>
    </source>
</evidence>
<dbReference type="RefSeq" id="XP_020909554.1">
    <property type="nucleotide sequence ID" value="XM_021053895.2"/>
</dbReference>
<dbReference type="KEGG" id="epa:110247467"/>
<reference evidence="3" key="1">
    <citation type="submission" date="2022-11" db="UniProtKB">
        <authorList>
            <consortium name="EnsemblMetazoa"/>
        </authorList>
    </citation>
    <scope>IDENTIFICATION</scope>
</reference>
<evidence type="ECO:0000313" key="3">
    <source>
        <dbReference type="EnsemblMetazoa" id="XP_020909554.1"/>
    </source>
</evidence>
<keyword evidence="1" id="KW-0175">Coiled coil</keyword>
<feature type="compositionally biased region" description="Polar residues" evidence="2">
    <location>
        <begin position="262"/>
        <end position="274"/>
    </location>
</feature>
<keyword evidence="4" id="KW-1185">Reference proteome</keyword>
<proteinExistence type="predicted"/>
<dbReference type="GeneID" id="110247467"/>
<feature type="region of interest" description="Disordered" evidence="2">
    <location>
        <begin position="119"/>
        <end position="142"/>
    </location>
</feature>
<organism evidence="3 4">
    <name type="scientific">Exaiptasia diaphana</name>
    <name type="common">Tropical sea anemone</name>
    <name type="synonym">Aiptasia pulchella</name>
    <dbReference type="NCBI Taxonomy" id="2652724"/>
    <lineage>
        <taxon>Eukaryota</taxon>
        <taxon>Metazoa</taxon>
        <taxon>Cnidaria</taxon>
        <taxon>Anthozoa</taxon>
        <taxon>Hexacorallia</taxon>
        <taxon>Actiniaria</taxon>
        <taxon>Aiptasiidae</taxon>
        <taxon>Exaiptasia</taxon>
    </lineage>
</organism>
<evidence type="ECO:0000256" key="2">
    <source>
        <dbReference type="SAM" id="MobiDB-lite"/>
    </source>
</evidence>
<evidence type="ECO:0000313" key="4">
    <source>
        <dbReference type="Proteomes" id="UP000887567"/>
    </source>
</evidence>
<dbReference type="EnsemblMetazoa" id="XM_021053895.2">
    <property type="protein sequence ID" value="XP_020909554.1"/>
    <property type="gene ID" value="LOC110247467"/>
</dbReference>
<feature type="compositionally biased region" description="Basic and acidic residues" evidence="2">
    <location>
        <begin position="120"/>
        <end position="139"/>
    </location>
</feature>
<dbReference type="AlphaFoldDB" id="A0A913XTK8"/>
<feature type="region of interest" description="Disordered" evidence="2">
    <location>
        <begin position="260"/>
        <end position="347"/>
    </location>
</feature>
<sequence>MATSFYADTYTDIDGRDAIASVDVYTKSDQEGGSVNQQVTGIIKGIIINNENLNHSCCPKCTCCSDFRDVLLLPVCSIKLYDKTKIDKIVAEVYGFTNPLDVSEPDKIIQKYNHQLIPCNRKDDKNKKSVNKKKDDKSKKSVKSVSAQILTRDELFTRVRDSPKKLFAVGKCEGEGRLTFVQLRVVDENNTGQIKFEKSQSHEILSTYGPLVLGIRKIKKNGTDEYDVDAIGSYSQEDSGIIITLFGDGNDKAVQFPEVTLEQDNSDGTGSVSPQEDLEGRNPYDLPKNTHSTASFEKPGHKASLLQMKKERDDAKETSPDEGDDKSPPVESNKNVPPIPDSSKPLDVKLDKLKELRKMWKDFHSQLPEHKEKTVMRRLLEGLDGLLKELGEEKNRNFEKLQKNENENVRNFIFWIEVLQDILANIRMAVELVSVGKIEQLQKQLEDKEKIESLRENNISLEKQLENAKREINDAKVLINLQKNTLSDLLKKLLGCPDETTQQELQKEMDYFLRLVDQRLDNIIDRSHVSFDDISSSLE</sequence>
<dbReference type="Proteomes" id="UP000887567">
    <property type="component" value="Unplaced"/>
</dbReference>
<name>A0A913XTK8_EXADI</name>